<evidence type="ECO:0000313" key="2">
    <source>
        <dbReference type="Proteomes" id="UP000805193"/>
    </source>
</evidence>
<accession>A0AC60QLS4</accession>
<organism evidence="1 2">
    <name type="scientific">Ixodes persulcatus</name>
    <name type="common">Taiga tick</name>
    <dbReference type="NCBI Taxonomy" id="34615"/>
    <lineage>
        <taxon>Eukaryota</taxon>
        <taxon>Metazoa</taxon>
        <taxon>Ecdysozoa</taxon>
        <taxon>Arthropoda</taxon>
        <taxon>Chelicerata</taxon>
        <taxon>Arachnida</taxon>
        <taxon>Acari</taxon>
        <taxon>Parasitiformes</taxon>
        <taxon>Ixodida</taxon>
        <taxon>Ixodoidea</taxon>
        <taxon>Ixodidae</taxon>
        <taxon>Ixodinae</taxon>
        <taxon>Ixodes</taxon>
    </lineage>
</organism>
<sequence>MKVMNLALGSEPRSLRKSEGLAERDLPHQRKTRRRPGAKSGGFLVCRRRVGKTGCQDRGAKTCPVTKGGKISRRLNRCSKASGECSWSSGPARWILERLRCERAAGRVVAVGGSVRPSGDAPHRTREPAGGQLPGVGTCTDAWRGLARKPPKKGILFGFWLVKRACQALFLNLPHALALPAPPIDQTLYIYGSDGASGVAAAMQQGGSSRASAGRLANVPRKLWRSRAKSQSRVSALSVCTWSPEGSCRWRCRTGGRLTLRPTSLVALTEAEAAGLRPLAISRLQGLGLGCKVDTPREDSSETSAKVRRRPALLRKKAITTSFFESRKESDIPSGQVFGVPLQQVLQSDQQRFPDATLADPDWAAPDWGSDAAAAAADALSRRSDDASESSVSSLVDLASPDLRKVRLSSAAMERAGAGSSRDTLQLEHYIAPMEKSNAIF</sequence>
<dbReference type="Proteomes" id="UP000805193">
    <property type="component" value="Unassembled WGS sequence"/>
</dbReference>
<comment type="caution">
    <text evidence="1">The sequence shown here is derived from an EMBL/GenBank/DDBJ whole genome shotgun (WGS) entry which is preliminary data.</text>
</comment>
<reference evidence="1 2" key="1">
    <citation type="journal article" date="2020" name="Cell">
        <title>Large-Scale Comparative Analyses of Tick Genomes Elucidate Their Genetic Diversity and Vector Capacities.</title>
        <authorList>
            <consortium name="Tick Genome and Microbiome Consortium (TIGMIC)"/>
            <person name="Jia N."/>
            <person name="Wang J."/>
            <person name="Shi W."/>
            <person name="Du L."/>
            <person name="Sun Y."/>
            <person name="Zhan W."/>
            <person name="Jiang J.F."/>
            <person name="Wang Q."/>
            <person name="Zhang B."/>
            <person name="Ji P."/>
            <person name="Bell-Sakyi L."/>
            <person name="Cui X.M."/>
            <person name="Yuan T.T."/>
            <person name="Jiang B.G."/>
            <person name="Yang W.F."/>
            <person name="Lam T.T."/>
            <person name="Chang Q.C."/>
            <person name="Ding S.J."/>
            <person name="Wang X.J."/>
            <person name="Zhu J.G."/>
            <person name="Ruan X.D."/>
            <person name="Zhao L."/>
            <person name="Wei J.T."/>
            <person name="Ye R.Z."/>
            <person name="Que T.C."/>
            <person name="Du C.H."/>
            <person name="Zhou Y.H."/>
            <person name="Cheng J.X."/>
            <person name="Dai P.F."/>
            <person name="Guo W.B."/>
            <person name="Han X.H."/>
            <person name="Huang E.J."/>
            <person name="Li L.F."/>
            <person name="Wei W."/>
            <person name="Gao Y.C."/>
            <person name="Liu J.Z."/>
            <person name="Shao H.Z."/>
            <person name="Wang X."/>
            <person name="Wang C.C."/>
            <person name="Yang T.C."/>
            <person name="Huo Q.B."/>
            <person name="Li W."/>
            <person name="Chen H.Y."/>
            <person name="Chen S.E."/>
            <person name="Zhou L.G."/>
            <person name="Ni X.B."/>
            <person name="Tian J.H."/>
            <person name="Sheng Y."/>
            <person name="Liu T."/>
            <person name="Pan Y.S."/>
            <person name="Xia L.Y."/>
            <person name="Li J."/>
            <person name="Zhao F."/>
            <person name="Cao W.C."/>
        </authorList>
    </citation>
    <scope>NUCLEOTIDE SEQUENCE [LARGE SCALE GENOMIC DNA]</scope>
    <source>
        <strain evidence="1">Iper-2018</strain>
    </source>
</reference>
<keyword evidence="2" id="KW-1185">Reference proteome</keyword>
<evidence type="ECO:0000313" key="1">
    <source>
        <dbReference type="EMBL" id="KAG0434540.1"/>
    </source>
</evidence>
<protein>
    <submittedName>
        <fullName evidence="1">Uncharacterized protein</fullName>
    </submittedName>
</protein>
<proteinExistence type="predicted"/>
<gene>
    <name evidence="1" type="ORF">HPB47_019029</name>
</gene>
<dbReference type="EMBL" id="JABSTQ010008413">
    <property type="protein sequence ID" value="KAG0434540.1"/>
    <property type="molecule type" value="Genomic_DNA"/>
</dbReference>
<name>A0AC60QLS4_IXOPE</name>